<dbReference type="PANTHER" id="PTHR10605:SF56">
    <property type="entry name" value="BIFUNCTIONAL HEPARAN SULFATE N-DEACETYLASE_N-SULFOTRANSFERASE"/>
    <property type="match status" value="1"/>
</dbReference>
<dbReference type="PANTHER" id="PTHR10605">
    <property type="entry name" value="HEPARAN SULFATE SULFOTRANSFERASE"/>
    <property type="match status" value="1"/>
</dbReference>
<dbReference type="Gene3D" id="3.40.50.300">
    <property type="entry name" value="P-loop containing nucleotide triphosphate hydrolases"/>
    <property type="match status" value="1"/>
</dbReference>
<dbReference type="Pfam" id="PF00685">
    <property type="entry name" value="Sulfotransfer_1"/>
    <property type="match status" value="1"/>
</dbReference>
<accession>I3IQS8</accession>
<evidence type="ECO:0000313" key="5">
    <source>
        <dbReference type="Proteomes" id="UP000002985"/>
    </source>
</evidence>
<dbReference type="GO" id="GO:0008146">
    <property type="term" value="F:sulfotransferase activity"/>
    <property type="evidence" value="ECO:0007669"/>
    <property type="project" value="InterPro"/>
</dbReference>
<dbReference type="eggNOG" id="COG0457">
    <property type="taxonomic scope" value="Bacteria"/>
</dbReference>
<dbReference type="SUPFAM" id="SSF52540">
    <property type="entry name" value="P-loop containing nucleoside triphosphate hydrolases"/>
    <property type="match status" value="1"/>
</dbReference>
<dbReference type="InterPro" id="IPR000863">
    <property type="entry name" value="Sulfotransferase_dom"/>
</dbReference>
<dbReference type="OrthoDB" id="9797480at2"/>
<comment type="caution">
    <text evidence="4">The sequence shown here is derived from an EMBL/GenBank/DDBJ whole genome shotgun (WGS) entry which is preliminary data.</text>
</comment>
<feature type="domain" description="Sulfotransferase" evidence="3">
    <location>
        <begin position="6"/>
        <end position="234"/>
    </location>
</feature>
<dbReference type="AlphaFoldDB" id="I3IQS8"/>
<dbReference type="EMBL" id="BAFH01000004">
    <property type="protein sequence ID" value="GAB64073.1"/>
    <property type="molecule type" value="Genomic_DNA"/>
</dbReference>
<dbReference type="Proteomes" id="UP000002985">
    <property type="component" value="Unassembled WGS sequence"/>
</dbReference>
<keyword evidence="1" id="KW-0808">Transferase</keyword>
<keyword evidence="2" id="KW-0325">Glycoprotein</keyword>
<keyword evidence="5" id="KW-1185">Reference proteome</keyword>
<evidence type="ECO:0000259" key="3">
    <source>
        <dbReference type="Pfam" id="PF00685"/>
    </source>
</evidence>
<sequence length="297" mass="35478">MKNYLPNLIIAGVGKAGTTSLFSYLSKHPDICTSNIKETHYFSPLIDDKELQPIDDYKKYFCHCDDHRYILEATPRYFYGGVKVARAIYERLGPIKIILVFRDPVNRLFSFYKHLKGTAWIPKSISFDEYVRLCNGLSKEKYYSFKAIQSGFYDDYLDDWYAIFNGSIKIVFFENMNANPYSFMSELCSWLDIDKEIYSYYKFSIENKSTLYKNKLIHKLAININKRFEKFFRRYPDSKKIIRDMYYFVNHDSKDETISDYTRSYLDSLYEEHNNRLLNKLLLRGYSNFPSWLIKKT</sequence>
<reference evidence="4 5" key="1">
    <citation type="journal article" date="2012" name="FEBS Lett.">
        <title>Anammox organism KSU-1 expresses a NirK-type copper-containing nitrite reductase instead of a NirS-type with cytochrome cd1.</title>
        <authorList>
            <person name="Hira D."/>
            <person name="Toh H."/>
            <person name="Migita C.T."/>
            <person name="Okubo H."/>
            <person name="Nishiyama T."/>
            <person name="Hattori M."/>
            <person name="Furukawa K."/>
            <person name="Fujii T."/>
        </authorList>
    </citation>
    <scope>NUCLEOTIDE SEQUENCE [LARGE SCALE GENOMIC DNA]</scope>
</reference>
<name>I3IQS8_9BACT</name>
<dbReference type="InterPro" id="IPR037359">
    <property type="entry name" value="NST/OST"/>
</dbReference>
<dbReference type="STRING" id="247490.KSU1_D0764"/>
<evidence type="ECO:0000256" key="1">
    <source>
        <dbReference type="ARBA" id="ARBA00022679"/>
    </source>
</evidence>
<proteinExistence type="predicted"/>
<gene>
    <name evidence="4" type="ORF">KSU1_D0764</name>
</gene>
<dbReference type="InterPro" id="IPR027417">
    <property type="entry name" value="P-loop_NTPase"/>
</dbReference>
<organism evidence="4 5">
    <name type="scientific">Candidatus Jettenia caeni</name>
    <dbReference type="NCBI Taxonomy" id="247490"/>
    <lineage>
        <taxon>Bacteria</taxon>
        <taxon>Pseudomonadati</taxon>
        <taxon>Planctomycetota</taxon>
        <taxon>Candidatus Brocadiia</taxon>
        <taxon>Candidatus Brocadiales</taxon>
        <taxon>Candidatus Brocadiaceae</taxon>
        <taxon>Candidatus Jettenia</taxon>
    </lineage>
</organism>
<evidence type="ECO:0000256" key="2">
    <source>
        <dbReference type="ARBA" id="ARBA00023180"/>
    </source>
</evidence>
<evidence type="ECO:0000313" key="4">
    <source>
        <dbReference type="EMBL" id="GAB64073.1"/>
    </source>
</evidence>
<protein>
    <recommendedName>
        <fullName evidence="3">Sulfotransferase domain-containing protein</fullName>
    </recommendedName>
</protein>